<evidence type="ECO:0000256" key="4">
    <source>
        <dbReference type="ARBA" id="ARBA00022692"/>
    </source>
</evidence>
<feature type="transmembrane region" description="Helical" evidence="7">
    <location>
        <begin position="220"/>
        <end position="239"/>
    </location>
</feature>
<accession>A0A914UZ75</accession>
<dbReference type="Pfam" id="PF00083">
    <property type="entry name" value="Sugar_tr"/>
    <property type="match status" value="1"/>
</dbReference>
<evidence type="ECO:0000256" key="7">
    <source>
        <dbReference type="SAM" id="Phobius"/>
    </source>
</evidence>
<evidence type="ECO:0000256" key="6">
    <source>
        <dbReference type="ARBA" id="ARBA00023136"/>
    </source>
</evidence>
<feature type="transmembrane region" description="Helical" evidence="7">
    <location>
        <begin position="495"/>
        <end position="517"/>
    </location>
</feature>
<evidence type="ECO:0000313" key="10">
    <source>
        <dbReference type="WBParaSite" id="PSAMB.scaffold1385size32289.g12818.t1"/>
    </source>
</evidence>
<keyword evidence="9" id="KW-1185">Reference proteome</keyword>
<evidence type="ECO:0000256" key="3">
    <source>
        <dbReference type="ARBA" id="ARBA00022448"/>
    </source>
</evidence>
<dbReference type="InterPro" id="IPR036259">
    <property type="entry name" value="MFS_trans_sf"/>
</dbReference>
<evidence type="ECO:0000259" key="8">
    <source>
        <dbReference type="PROSITE" id="PS50850"/>
    </source>
</evidence>
<feature type="transmembrane region" description="Helical" evidence="7">
    <location>
        <begin position="557"/>
        <end position="578"/>
    </location>
</feature>
<feature type="transmembrane region" description="Helical" evidence="7">
    <location>
        <begin position="278"/>
        <end position="299"/>
    </location>
</feature>
<protein>
    <submittedName>
        <fullName evidence="10">Major facilitator superfamily (MFS) profile domain-containing protein</fullName>
    </submittedName>
</protein>
<comment type="subcellular location">
    <subcellularLocation>
        <location evidence="1">Membrane</location>
        <topology evidence="1">Multi-pass membrane protein</topology>
    </subcellularLocation>
</comment>
<feature type="transmembrane region" description="Helical" evidence="7">
    <location>
        <begin position="446"/>
        <end position="466"/>
    </location>
</feature>
<dbReference type="AlphaFoldDB" id="A0A914UZ75"/>
<dbReference type="Gene3D" id="1.20.1250.20">
    <property type="entry name" value="MFS general substrate transporter like domains"/>
    <property type="match status" value="1"/>
</dbReference>
<feature type="transmembrane region" description="Helical" evidence="7">
    <location>
        <begin position="245"/>
        <end position="266"/>
    </location>
</feature>
<evidence type="ECO:0000256" key="1">
    <source>
        <dbReference type="ARBA" id="ARBA00004141"/>
    </source>
</evidence>
<feature type="domain" description="Major facilitator superfamily (MFS) profile" evidence="8">
    <location>
        <begin position="154"/>
        <end position="583"/>
    </location>
</feature>
<name>A0A914UZ75_9BILA</name>
<dbReference type="PANTHER" id="PTHR23511:SF5">
    <property type="entry name" value="MAJOR FACILITATOR-TYPE TRANSPORTER HXNZ-RELATED"/>
    <property type="match status" value="1"/>
</dbReference>
<dbReference type="InterPro" id="IPR005828">
    <property type="entry name" value="MFS_sugar_transport-like"/>
</dbReference>
<keyword evidence="4 7" id="KW-0812">Transmembrane</keyword>
<dbReference type="Proteomes" id="UP000887566">
    <property type="component" value="Unplaced"/>
</dbReference>
<organism evidence="9 10">
    <name type="scientific">Plectus sambesii</name>
    <dbReference type="NCBI Taxonomy" id="2011161"/>
    <lineage>
        <taxon>Eukaryota</taxon>
        <taxon>Metazoa</taxon>
        <taxon>Ecdysozoa</taxon>
        <taxon>Nematoda</taxon>
        <taxon>Chromadorea</taxon>
        <taxon>Plectida</taxon>
        <taxon>Plectina</taxon>
        <taxon>Plectoidea</taxon>
        <taxon>Plectidae</taxon>
        <taxon>Plectus</taxon>
    </lineage>
</organism>
<feature type="transmembrane region" description="Helical" evidence="7">
    <location>
        <begin position="529"/>
        <end position="551"/>
    </location>
</feature>
<keyword evidence="5 7" id="KW-1133">Transmembrane helix</keyword>
<dbReference type="SUPFAM" id="SSF103473">
    <property type="entry name" value="MFS general substrate transporter"/>
    <property type="match status" value="1"/>
</dbReference>
<keyword evidence="6 7" id="KW-0472">Membrane</keyword>
<reference evidence="10" key="1">
    <citation type="submission" date="2022-11" db="UniProtKB">
        <authorList>
            <consortium name="WormBaseParasite"/>
        </authorList>
    </citation>
    <scope>IDENTIFICATION</scope>
</reference>
<dbReference type="WBParaSite" id="PSAMB.scaffold1385size32289.g12818.t1">
    <property type="protein sequence ID" value="PSAMB.scaffold1385size32289.g12818.t1"/>
    <property type="gene ID" value="PSAMB.scaffold1385size32289.g12818"/>
</dbReference>
<feature type="transmembrane region" description="Helical" evidence="7">
    <location>
        <begin position="154"/>
        <end position="179"/>
    </location>
</feature>
<feature type="transmembrane region" description="Helical" evidence="7">
    <location>
        <begin position="389"/>
        <end position="408"/>
    </location>
</feature>
<dbReference type="InterPro" id="IPR020846">
    <property type="entry name" value="MFS_dom"/>
</dbReference>
<evidence type="ECO:0000313" key="9">
    <source>
        <dbReference type="Proteomes" id="UP000887566"/>
    </source>
</evidence>
<proteinExistence type="inferred from homology"/>
<feature type="transmembrane region" description="Helical" evidence="7">
    <location>
        <begin position="305"/>
        <end position="326"/>
    </location>
</feature>
<dbReference type="GO" id="GO:0022857">
    <property type="term" value="F:transmembrane transporter activity"/>
    <property type="evidence" value="ECO:0007669"/>
    <property type="project" value="InterPro"/>
</dbReference>
<keyword evidence="3" id="KW-0813">Transport</keyword>
<dbReference type="PROSITE" id="PS50850">
    <property type="entry name" value="MFS"/>
    <property type="match status" value="1"/>
</dbReference>
<feature type="transmembrane region" description="Helical" evidence="7">
    <location>
        <begin position="191"/>
        <end position="208"/>
    </location>
</feature>
<dbReference type="PANTHER" id="PTHR23511">
    <property type="entry name" value="SYNAPTIC VESICLE GLYCOPROTEIN 2"/>
    <property type="match status" value="1"/>
</dbReference>
<dbReference type="GO" id="GO:0016020">
    <property type="term" value="C:membrane"/>
    <property type="evidence" value="ECO:0007669"/>
    <property type="project" value="UniProtKB-SubCell"/>
</dbReference>
<evidence type="ECO:0000256" key="5">
    <source>
        <dbReference type="ARBA" id="ARBA00022989"/>
    </source>
</evidence>
<comment type="similarity">
    <text evidence="2">Belongs to the major facilitator superfamily.</text>
</comment>
<sequence>MGSWIGGHRSRSKNGGNMRQLRLTAARVAGRGMLLAESSTCPVHLDACRPPLAGEEGCSKVEGMGDKAIISEILEASHLTDTYGQLTAKNLLTTLKKKEEKEGSSVRYEGLDEDRDEGRTDFGSIGEGVDRDVAGFTVDQAVDRLGFGKFQVKLSLLTGFAWMADAMEMMILSILSPALHCEWWITSFDEAMITTVVFCGMMLSSTMWGNICDKYGRKTGLVLCSLLTFVFGSMSALAPTFHWLLILRGLTGFGIGGVPQSVTLYAEFLPSVQRAKCVVLIESFWAIGAVFESLLALLIMEALGWRWLLAISSLPLLIFSLCCVWLPESPRYDVARGRPDLAYATLQRVASENGVQLPPGKLIDSSSVDDNRRGRVADLFIPELRRTTLLLWFIWCTNAFSYYGVVLFTTELFQSSDACHGGSGVHTEASCPLECHILTRDDYMDLLWTTLSEFPGLLITAGVIEWVGRKRTMAMEFGVFSFFIFLQFFCLNRKFVTAFIFIARAFISGAFQAAYVYTPEVYPTTLRAIGLGAASGFARLGAIVTPFVAQVASETSLYIPIAIYGTAGLFGVIAALLLPIETKGRGMTDTHH</sequence>
<evidence type="ECO:0000256" key="2">
    <source>
        <dbReference type="ARBA" id="ARBA00008335"/>
    </source>
</evidence>
<feature type="transmembrane region" description="Helical" evidence="7">
    <location>
        <begin position="473"/>
        <end position="489"/>
    </location>
</feature>